<gene>
    <name evidence="2" type="ORF">GCM10022226_74500</name>
</gene>
<accession>A0ABP7JCJ4</accession>
<feature type="compositionally biased region" description="Low complexity" evidence="1">
    <location>
        <begin position="20"/>
        <end position="35"/>
    </location>
</feature>
<organism evidence="2 3">
    <name type="scientific">Sphaerisporangium flaviroseum</name>
    <dbReference type="NCBI Taxonomy" id="509199"/>
    <lineage>
        <taxon>Bacteria</taxon>
        <taxon>Bacillati</taxon>
        <taxon>Actinomycetota</taxon>
        <taxon>Actinomycetes</taxon>
        <taxon>Streptosporangiales</taxon>
        <taxon>Streptosporangiaceae</taxon>
        <taxon>Sphaerisporangium</taxon>
    </lineage>
</organism>
<feature type="region of interest" description="Disordered" evidence="1">
    <location>
        <begin position="1"/>
        <end position="108"/>
    </location>
</feature>
<evidence type="ECO:0000256" key="1">
    <source>
        <dbReference type="SAM" id="MobiDB-lite"/>
    </source>
</evidence>
<comment type="caution">
    <text evidence="2">The sequence shown here is derived from an EMBL/GenBank/DDBJ whole genome shotgun (WGS) entry which is preliminary data.</text>
</comment>
<keyword evidence="3" id="KW-1185">Reference proteome</keyword>
<name>A0ABP7JCJ4_9ACTN</name>
<sequence length="108" mass="10670">MVSTRTLLGATFPADCATDTGEPAATLAGAAPTTTSPDPAFGTTGAADAVTGGGESSTPCTSATLRIGCPSTDRSSEEPPGVDGDVRSAITPTLLTSKARERTANNQI</sequence>
<dbReference type="Proteomes" id="UP001500888">
    <property type="component" value="Unassembled WGS sequence"/>
</dbReference>
<dbReference type="EMBL" id="BAAAZR010000050">
    <property type="protein sequence ID" value="GAA3841133.1"/>
    <property type="molecule type" value="Genomic_DNA"/>
</dbReference>
<reference evidence="3" key="1">
    <citation type="journal article" date="2019" name="Int. J. Syst. Evol. Microbiol.">
        <title>The Global Catalogue of Microorganisms (GCM) 10K type strain sequencing project: providing services to taxonomists for standard genome sequencing and annotation.</title>
        <authorList>
            <consortium name="The Broad Institute Genomics Platform"/>
            <consortium name="The Broad Institute Genome Sequencing Center for Infectious Disease"/>
            <person name="Wu L."/>
            <person name="Ma J."/>
        </authorList>
    </citation>
    <scope>NUCLEOTIDE SEQUENCE [LARGE SCALE GENOMIC DNA]</scope>
    <source>
        <strain evidence="3">JCM 16908</strain>
    </source>
</reference>
<protein>
    <submittedName>
        <fullName evidence="2">Uncharacterized protein</fullName>
    </submittedName>
</protein>
<evidence type="ECO:0000313" key="2">
    <source>
        <dbReference type="EMBL" id="GAA3841133.1"/>
    </source>
</evidence>
<proteinExistence type="predicted"/>
<evidence type="ECO:0000313" key="3">
    <source>
        <dbReference type="Proteomes" id="UP001500888"/>
    </source>
</evidence>
<feature type="compositionally biased region" description="Basic and acidic residues" evidence="1">
    <location>
        <begin position="98"/>
        <end position="108"/>
    </location>
</feature>